<dbReference type="PANTHER" id="PTHR32305:SF15">
    <property type="entry name" value="PROTEIN RHSA-RELATED"/>
    <property type="match status" value="1"/>
</dbReference>
<dbReference type="EMBL" id="JADIKE010000036">
    <property type="protein sequence ID" value="MBM7126174.1"/>
    <property type="molecule type" value="Genomic_DNA"/>
</dbReference>
<evidence type="ECO:0008006" key="3">
    <source>
        <dbReference type="Google" id="ProtNLM"/>
    </source>
</evidence>
<dbReference type="InterPro" id="IPR022385">
    <property type="entry name" value="Rhs_assc_core"/>
</dbReference>
<organism evidence="1 2">
    <name type="scientific">Dyella flava</name>
    <dbReference type="NCBI Taxonomy" id="1920170"/>
    <lineage>
        <taxon>Bacteria</taxon>
        <taxon>Pseudomonadati</taxon>
        <taxon>Pseudomonadota</taxon>
        <taxon>Gammaproteobacteria</taxon>
        <taxon>Lysobacterales</taxon>
        <taxon>Rhodanobacteraceae</taxon>
        <taxon>Dyella</taxon>
    </lineage>
</organism>
<evidence type="ECO:0000313" key="1">
    <source>
        <dbReference type="EMBL" id="MBM7126174.1"/>
    </source>
</evidence>
<gene>
    <name evidence="1" type="ORF">ISP19_12415</name>
</gene>
<evidence type="ECO:0000313" key="2">
    <source>
        <dbReference type="Proteomes" id="UP001430149"/>
    </source>
</evidence>
<accession>A0ABS2K4T0</accession>
<dbReference type="Gene3D" id="2.180.10.10">
    <property type="entry name" value="RHS repeat-associated core"/>
    <property type="match status" value="1"/>
</dbReference>
<protein>
    <recommendedName>
        <fullName evidence="3">RHS repeat-associated core domain-containing protein</fullName>
    </recommendedName>
</protein>
<dbReference type="NCBIfam" id="TIGR03696">
    <property type="entry name" value="Rhs_assc_core"/>
    <property type="match status" value="1"/>
</dbReference>
<proteinExistence type="predicted"/>
<sequence>MHNSTNCNAVYYMHDDALGRPEIITNGSGSTVWRAQNYAFDRAIVTAGIDDVDMGLPGQIYDANSGFWSNGFRDYASTDGRYLQSDPIGLRGGVNTYAYVGGNPISEIDPLGLCDQQKCTAARALLASLGQQLSSTGSAVTWTGVGLVAASGVAGILAPEGAPAEIGGAETGAGLIDAGGALSTMGETLTGYAQGGYKGAGLSFIKSVAIDHGGSFALGRLFNGVENSTLSAANSILGQVPAALSAEGAACANN</sequence>
<name>A0ABS2K4T0_9GAMM</name>
<keyword evidence="2" id="KW-1185">Reference proteome</keyword>
<dbReference type="PRINTS" id="PR00394">
    <property type="entry name" value="RHSPROTEIN"/>
</dbReference>
<comment type="caution">
    <text evidence="1">The sequence shown here is derived from an EMBL/GenBank/DDBJ whole genome shotgun (WGS) entry which is preliminary data.</text>
</comment>
<reference evidence="1" key="1">
    <citation type="submission" date="2020-10" db="EMBL/GenBank/DDBJ databases">
        <title>Phylogeny of dyella-like bacteria.</title>
        <authorList>
            <person name="Fu J."/>
        </authorList>
    </citation>
    <scope>NUCLEOTIDE SEQUENCE</scope>
    <source>
        <strain evidence="1">DHOC52</strain>
    </source>
</reference>
<dbReference type="PANTHER" id="PTHR32305">
    <property type="match status" value="1"/>
</dbReference>
<dbReference type="InterPro" id="IPR050708">
    <property type="entry name" value="T6SS_VgrG/RHS"/>
</dbReference>
<dbReference type="Proteomes" id="UP001430149">
    <property type="component" value="Unassembled WGS sequence"/>
</dbReference>